<dbReference type="SUPFAM" id="SSF48576">
    <property type="entry name" value="Terpenoid synthases"/>
    <property type="match status" value="1"/>
</dbReference>
<dbReference type="OrthoDB" id="2343925at2759"/>
<dbReference type="Pfam" id="PF03936">
    <property type="entry name" value="Terpene_synth_C"/>
    <property type="match status" value="1"/>
</dbReference>
<keyword evidence="4" id="KW-0456">Lyase</keyword>
<dbReference type="SFLD" id="SFLDG01014">
    <property type="entry name" value="Terpene_Cyclase_Like_1_N-term"/>
    <property type="match status" value="1"/>
</dbReference>
<evidence type="ECO:0000313" key="8">
    <source>
        <dbReference type="RefSeq" id="XP_038975422.1"/>
    </source>
</evidence>
<proteinExistence type="predicted"/>
<dbReference type="InterPro" id="IPR005630">
    <property type="entry name" value="Terpene_synthase_metal-bd"/>
</dbReference>
<comment type="cofactor">
    <cofactor evidence="1">
        <name>Mg(2+)</name>
        <dbReference type="ChEBI" id="CHEBI:18420"/>
    </cofactor>
</comment>
<dbReference type="InterPro" id="IPR001906">
    <property type="entry name" value="Terpene_synth_N"/>
</dbReference>
<dbReference type="InterPro" id="IPR008949">
    <property type="entry name" value="Isoprenoid_synthase_dom_sf"/>
</dbReference>
<feature type="domain" description="Terpene synthase N-terminal" evidence="5">
    <location>
        <begin position="242"/>
        <end position="440"/>
    </location>
</feature>
<dbReference type="FunFam" id="1.50.10.160:FF:000002">
    <property type="entry name" value="cis-abienol synthase, chloroplastic"/>
    <property type="match status" value="1"/>
</dbReference>
<dbReference type="Proteomes" id="UP000228380">
    <property type="component" value="Unplaced"/>
</dbReference>
<dbReference type="InterPro" id="IPR008930">
    <property type="entry name" value="Terpenoid_cyclase/PrenylTrfase"/>
</dbReference>
<name>A0A8B8ZQ03_PHODC</name>
<dbReference type="Gene3D" id="1.50.10.160">
    <property type="match status" value="1"/>
</dbReference>
<dbReference type="GO" id="GO:0016102">
    <property type="term" value="P:diterpenoid biosynthetic process"/>
    <property type="evidence" value="ECO:0007669"/>
    <property type="project" value="InterPro"/>
</dbReference>
<evidence type="ECO:0000256" key="4">
    <source>
        <dbReference type="ARBA" id="ARBA00023239"/>
    </source>
</evidence>
<sequence length="816" mass="92354">MAMQFLSLSVYSSVCGIGYPNIYMPSLRITHSTRAVATKGLTAYMGHGLMKRSRSANIPILGDEVSKKRISEQIPNVDLSSSSYDTAWVAMVPLPEFPQSPCFPECLTWIIKNQHPDGSWGIHGLHPSLVKDALSSTLACVLALKRWNIGEEHVRRGLHFVGSYFSSAMDEKLHSPIGFEIIFPGMLGYAIDMGLDLPISQNDIDVMFHMRDLELQRVSENSSEGRKAYLAYVAEGLGKSQDWQEVMKYQRENGSLFNSPSTTAAALTHIYDAKALEYLRSLLQKFGSSVPTSYPRDIHTLLCVVDKIERLGVARHFSFEIKNILDRIYRCWLNNDEEINADMATCAMAFRLLRMNGFGISSDALSQFGDASFFFNSIQGHLKDMKTVLELYKASQIKILPNEQVLDKLGSLSSNILREALSPNSEHGLQVLSQEVDYALKFPFYANLERLEHKSYIENFKVENLQVLKTSYTSSGIDDKDLLELALEDFNLCQSIYRKELQHIESWVKENRLDQLEFARQKQIYCYFTAAAMIFSPESFDARMSWAKNTVLTVVVDDFFDHGGSREELVNFISLVEKWDGNHEKQFCSERVNILYSALYSTINEIGAKASALQKRCVTDHIVETWLTLVKAMMKESEWARTNTVPTMDEYMANGYISFALEPTIFSTLYFVGQEVSVDAFGGPEYHNLNKLVGIIGRLINDMQSFEREGKEGKLNSVTLRIVHSRGSISEEEAIREIQSIIDSSRAELLRLVLQNEGSVVPRACKDLFWKTSRTLHLFYMKNDGFTSPTEMVSAVNAVIYEPPKVGHKFSEDVVS</sequence>
<organism evidence="7 8">
    <name type="scientific">Phoenix dactylifera</name>
    <name type="common">Date palm</name>
    <dbReference type="NCBI Taxonomy" id="42345"/>
    <lineage>
        <taxon>Eukaryota</taxon>
        <taxon>Viridiplantae</taxon>
        <taxon>Streptophyta</taxon>
        <taxon>Embryophyta</taxon>
        <taxon>Tracheophyta</taxon>
        <taxon>Spermatophyta</taxon>
        <taxon>Magnoliopsida</taxon>
        <taxon>Liliopsida</taxon>
        <taxon>Arecaceae</taxon>
        <taxon>Coryphoideae</taxon>
        <taxon>Phoeniceae</taxon>
        <taxon>Phoenix</taxon>
    </lineage>
</organism>
<dbReference type="InterPro" id="IPR036965">
    <property type="entry name" value="Terpene_synth_N_sf"/>
</dbReference>
<dbReference type="FunFam" id="1.10.600.10:FF:000005">
    <property type="entry name" value="Ent-kaur-16-ene synthase, chloroplastic"/>
    <property type="match status" value="1"/>
</dbReference>
<reference evidence="8" key="1">
    <citation type="submission" date="2025-08" db="UniProtKB">
        <authorList>
            <consortium name="RefSeq"/>
        </authorList>
    </citation>
    <scope>IDENTIFICATION</scope>
    <source>
        <tissue evidence="8">Young leaves</tissue>
    </source>
</reference>
<dbReference type="Pfam" id="PF01397">
    <property type="entry name" value="Terpene_synth"/>
    <property type="match status" value="1"/>
</dbReference>
<evidence type="ECO:0000256" key="2">
    <source>
        <dbReference type="ARBA" id="ARBA00022723"/>
    </source>
</evidence>
<dbReference type="AlphaFoldDB" id="A0A8B8ZQ03"/>
<evidence type="ECO:0000256" key="1">
    <source>
        <dbReference type="ARBA" id="ARBA00001946"/>
    </source>
</evidence>
<protein>
    <submittedName>
        <fullName evidence="8">Ent-kaur-16-ene synthase, chloroplastic-like isoform X1</fullName>
    </submittedName>
</protein>
<dbReference type="RefSeq" id="XP_038975422.1">
    <property type="nucleotide sequence ID" value="XM_039119494.1"/>
</dbReference>
<keyword evidence="2" id="KW-0479">Metal-binding</keyword>
<accession>A0A8B8ZQ03</accession>
<dbReference type="SUPFAM" id="SSF48239">
    <property type="entry name" value="Terpenoid cyclases/Protein prenyltransferases"/>
    <property type="match status" value="2"/>
</dbReference>
<gene>
    <name evidence="8" type="primary">LOC120106542</name>
</gene>
<evidence type="ECO:0000259" key="5">
    <source>
        <dbReference type="Pfam" id="PF01397"/>
    </source>
</evidence>
<evidence type="ECO:0000259" key="6">
    <source>
        <dbReference type="Pfam" id="PF03936"/>
    </source>
</evidence>
<dbReference type="PANTHER" id="PTHR31739:SF3">
    <property type="entry name" value="ENT-KAUR-16-ENE SYNTHASE, CHLOROPLASTIC"/>
    <property type="match status" value="1"/>
</dbReference>
<dbReference type="GO" id="GO:0010333">
    <property type="term" value="F:terpene synthase activity"/>
    <property type="evidence" value="ECO:0007669"/>
    <property type="project" value="InterPro"/>
</dbReference>
<dbReference type="InterPro" id="IPR050148">
    <property type="entry name" value="Terpene_synthase-like"/>
</dbReference>
<dbReference type="GeneID" id="120106542"/>
<evidence type="ECO:0000313" key="7">
    <source>
        <dbReference type="Proteomes" id="UP000228380"/>
    </source>
</evidence>
<dbReference type="Gene3D" id="1.50.10.130">
    <property type="entry name" value="Terpene synthase, N-terminal domain"/>
    <property type="match status" value="1"/>
</dbReference>
<dbReference type="PANTHER" id="PTHR31739">
    <property type="entry name" value="ENT-COPALYL DIPHOSPHATE SYNTHASE, CHLOROPLASTIC"/>
    <property type="match status" value="1"/>
</dbReference>
<dbReference type="Gene3D" id="1.10.600.10">
    <property type="entry name" value="Farnesyl Diphosphate Synthase"/>
    <property type="match status" value="1"/>
</dbReference>
<feature type="domain" description="Terpene synthase metal-binding" evidence="6">
    <location>
        <begin position="509"/>
        <end position="746"/>
    </location>
</feature>
<dbReference type="CDD" id="cd00684">
    <property type="entry name" value="Terpene_cyclase_plant_C1"/>
    <property type="match status" value="1"/>
</dbReference>
<dbReference type="InterPro" id="IPR044814">
    <property type="entry name" value="Terpene_cyclase_plant_C1"/>
</dbReference>
<keyword evidence="7" id="KW-1185">Reference proteome</keyword>
<evidence type="ECO:0000256" key="3">
    <source>
        <dbReference type="ARBA" id="ARBA00022842"/>
    </source>
</evidence>
<keyword evidence="3" id="KW-0460">Magnesium</keyword>
<dbReference type="FunFam" id="1.50.10.130:FF:000002">
    <property type="entry name" value="Ent-copalyl diphosphate synthase, chloroplastic"/>
    <property type="match status" value="1"/>
</dbReference>
<dbReference type="KEGG" id="pda:120106542"/>
<dbReference type="GO" id="GO:0000287">
    <property type="term" value="F:magnesium ion binding"/>
    <property type="evidence" value="ECO:0007669"/>
    <property type="project" value="InterPro"/>
</dbReference>